<sequence length="111" mass="12584">VKTQFEGSPVWIIVFCNEAPKTLDQIQAHLREKGIEENRADTAKEVVFHLEEQGILYRERGKYLTLVQPHSSNLCRPPGLAKSRLFSQSNKKLAGISCNISLFEKNRSVDS</sequence>
<dbReference type="EMBL" id="UINC01202841">
    <property type="protein sequence ID" value="SVE22833.1"/>
    <property type="molecule type" value="Genomic_DNA"/>
</dbReference>
<name>A0A383BSN9_9ZZZZ</name>
<evidence type="ECO:0000313" key="1">
    <source>
        <dbReference type="EMBL" id="SVE22833.1"/>
    </source>
</evidence>
<dbReference type="AlphaFoldDB" id="A0A383BSN9"/>
<reference evidence="1" key="1">
    <citation type="submission" date="2018-05" db="EMBL/GenBank/DDBJ databases">
        <authorList>
            <person name="Lanie J.A."/>
            <person name="Ng W.-L."/>
            <person name="Kazmierczak K.M."/>
            <person name="Andrzejewski T.M."/>
            <person name="Davidsen T.M."/>
            <person name="Wayne K.J."/>
            <person name="Tettelin H."/>
            <person name="Glass J.I."/>
            <person name="Rusch D."/>
            <person name="Podicherti R."/>
            <person name="Tsui H.-C.T."/>
            <person name="Winkler M.E."/>
        </authorList>
    </citation>
    <scope>NUCLEOTIDE SEQUENCE</scope>
</reference>
<feature type="non-terminal residue" evidence="1">
    <location>
        <position position="1"/>
    </location>
</feature>
<proteinExistence type="predicted"/>
<gene>
    <name evidence="1" type="ORF">METZ01_LOCUS475687</name>
</gene>
<organism evidence="1">
    <name type="scientific">marine metagenome</name>
    <dbReference type="NCBI Taxonomy" id="408172"/>
    <lineage>
        <taxon>unclassified sequences</taxon>
        <taxon>metagenomes</taxon>
        <taxon>ecological metagenomes</taxon>
    </lineage>
</organism>
<protein>
    <submittedName>
        <fullName evidence="1">Uncharacterized protein</fullName>
    </submittedName>
</protein>
<accession>A0A383BSN9</accession>